<dbReference type="OrthoDB" id="440424at2759"/>
<proteinExistence type="inferred from homology"/>
<dbReference type="GO" id="GO:0016020">
    <property type="term" value="C:membrane"/>
    <property type="evidence" value="ECO:0007669"/>
    <property type="project" value="UniProtKB-SubCell"/>
</dbReference>
<dbReference type="InterPro" id="IPR009311">
    <property type="entry name" value="IFI6/IFI27-like"/>
</dbReference>
<dbReference type="Pfam" id="PF06140">
    <property type="entry name" value="Ifi-6-16"/>
    <property type="match status" value="1"/>
</dbReference>
<comment type="subcellular location">
    <subcellularLocation>
        <location evidence="1">Membrane</location>
        <topology evidence="1">Multi-pass membrane protein</topology>
    </subcellularLocation>
</comment>
<keyword evidence="5 6" id="KW-0472">Membrane</keyword>
<dbReference type="VEuPathDB" id="FungiDB:ASPFODRAFT_65994"/>
<evidence type="ECO:0000256" key="6">
    <source>
        <dbReference type="SAM" id="Phobius"/>
    </source>
</evidence>
<evidence type="ECO:0000256" key="3">
    <source>
        <dbReference type="ARBA" id="ARBA00022692"/>
    </source>
</evidence>
<dbReference type="PANTHER" id="PTHR16932">
    <property type="entry name" value="INTERFERON ALPHA-INDUCIBLE PROTEIN 27"/>
    <property type="match status" value="1"/>
</dbReference>
<dbReference type="PANTHER" id="PTHR16932:SF18">
    <property type="entry name" value="INTERFERON, ALPHA-INDUCIBLE PROTEIN 27-LIKE 2"/>
    <property type="match status" value="1"/>
</dbReference>
<evidence type="ECO:0000256" key="4">
    <source>
        <dbReference type="ARBA" id="ARBA00022989"/>
    </source>
</evidence>
<feature type="transmembrane region" description="Helical" evidence="6">
    <location>
        <begin position="29"/>
        <end position="50"/>
    </location>
</feature>
<gene>
    <name evidence="7" type="ORF">ASPFODRAFT_65994</name>
</gene>
<feature type="transmembrane region" description="Helical" evidence="6">
    <location>
        <begin position="70"/>
        <end position="95"/>
    </location>
</feature>
<dbReference type="Gene3D" id="6.10.110.10">
    <property type="match status" value="1"/>
</dbReference>
<evidence type="ECO:0000256" key="2">
    <source>
        <dbReference type="ARBA" id="ARBA00007262"/>
    </source>
</evidence>
<keyword evidence="4 6" id="KW-1133">Transmembrane helix</keyword>
<evidence type="ECO:0000256" key="5">
    <source>
        <dbReference type="ARBA" id="ARBA00023136"/>
    </source>
</evidence>
<dbReference type="AlphaFoldDB" id="A0A1M3SZM3"/>
<comment type="similarity">
    <text evidence="2">Belongs to the IFI6/IFI27 family.</text>
</comment>
<sequence length="143" mass="15206">MEHLKRVTSSTISYGQNIAQEHNTALHPVILGAIGFSASGPVAGSLAAAWQSSIGEVQAGTLFATLQGAAMGVAAANTFTAASNLGIGVAGLAAIRTHWTDMKRRLWVEYDGEDTDEAGNLIMLYTNDHLEFELVRLYNIDIS</sequence>
<accession>A0A1M3SZM3</accession>
<evidence type="ECO:0000313" key="7">
    <source>
        <dbReference type="EMBL" id="OJZ79942.1"/>
    </source>
</evidence>
<dbReference type="InterPro" id="IPR038213">
    <property type="entry name" value="IFI6/IFI27-like_sf"/>
</dbReference>
<reference evidence="8" key="1">
    <citation type="journal article" date="2017" name="Genome Biol.">
        <title>Comparative genomics reveals high biological diversity and specific adaptations in the industrially and medically important fungal genus Aspergillus.</title>
        <authorList>
            <person name="de Vries R.P."/>
            <person name="Riley R."/>
            <person name="Wiebenga A."/>
            <person name="Aguilar-Osorio G."/>
            <person name="Amillis S."/>
            <person name="Uchima C.A."/>
            <person name="Anderluh G."/>
            <person name="Asadollahi M."/>
            <person name="Askin M."/>
            <person name="Barry K."/>
            <person name="Battaglia E."/>
            <person name="Bayram O."/>
            <person name="Benocci T."/>
            <person name="Braus-Stromeyer S.A."/>
            <person name="Caldana C."/>
            <person name="Canovas D."/>
            <person name="Cerqueira G.C."/>
            <person name="Chen F."/>
            <person name="Chen W."/>
            <person name="Choi C."/>
            <person name="Clum A."/>
            <person name="Dos Santos R.A."/>
            <person name="Damasio A.R."/>
            <person name="Diallinas G."/>
            <person name="Emri T."/>
            <person name="Fekete E."/>
            <person name="Flipphi M."/>
            <person name="Freyberg S."/>
            <person name="Gallo A."/>
            <person name="Gournas C."/>
            <person name="Habgood R."/>
            <person name="Hainaut M."/>
            <person name="Harispe M.L."/>
            <person name="Henrissat B."/>
            <person name="Hilden K.S."/>
            <person name="Hope R."/>
            <person name="Hossain A."/>
            <person name="Karabika E."/>
            <person name="Karaffa L."/>
            <person name="Karanyi Z."/>
            <person name="Krasevec N."/>
            <person name="Kuo A."/>
            <person name="Kusch H."/>
            <person name="LaButti K."/>
            <person name="Lagendijk E.L."/>
            <person name="Lapidus A."/>
            <person name="Levasseur A."/>
            <person name="Lindquist E."/>
            <person name="Lipzen A."/>
            <person name="Logrieco A.F."/>
            <person name="MacCabe A."/>
            <person name="Maekelae M.R."/>
            <person name="Malavazi I."/>
            <person name="Melin P."/>
            <person name="Meyer V."/>
            <person name="Mielnichuk N."/>
            <person name="Miskei M."/>
            <person name="Molnar A.P."/>
            <person name="Mule G."/>
            <person name="Ngan C.Y."/>
            <person name="Orejas M."/>
            <person name="Orosz E."/>
            <person name="Ouedraogo J.P."/>
            <person name="Overkamp K.M."/>
            <person name="Park H.-S."/>
            <person name="Perrone G."/>
            <person name="Piumi F."/>
            <person name="Punt P.J."/>
            <person name="Ram A.F."/>
            <person name="Ramon A."/>
            <person name="Rauscher S."/>
            <person name="Record E."/>
            <person name="Riano-Pachon D.M."/>
            <person name="Robert V."/>
            <person name="Roehrig J."/>
            <person name="Ruller R."/>
            <person name="Salamov A."/>
            <person name="Salih N.S."/>
            <person name="Samson R.A."/>
            <person name="Sandor E."/>
            <person name="Sanguinetti M."/>
            <person name="Schuetze T."/>
            <person name="Sepcic K."/>
            <person name="Shelest E."/>
            <person name="Sherlock G."/>
            <person name="Sophianopoulou V."/>
            <person name="Squina F.M."/>
            <person name="Sun H."/>
            <person name="Susca A."/>
            <person name="Todd R.B."/>
            <person name="Tsang A."/>
            <person name="Unkles S.E."/>
            <person name="van de Wiele N."/>
            <person name="van Rossen-Uffink D."/>
            <person name="Oliveira J.V."/>
            <person name="Vesth T.C."/>
            <person name="Visser J."/>
            <person name="Yu J.-H."/>
            <person name="Zhou M."/>
            <person name="Andersen M.R."/>
            <person name="Archer D.B."/>
            <person name="Baker S.E."/>
            <person name="Benoit I."/>
            <person name="Brakhage A.A."/>
            <person name="Braus G.H."/>
            <person name="Fischer R."/>
            <person name="Frisvad J.C."/>
            <person name="Goldman G.H."/>
            <person name="Houbraken J."/>
            <person name="Oakley B."/>
            <person name="Pocsi I."/>
            <person name="Scazzocchio C."/>
            <person name="Seiboth B."/>
            <person name="vanKuyk P.A."/>
            <person name="Wortman J."/>
            <person name="Dyer P.S."/>
            <person name="Grigoriev I.V."/>
        </authorList>
    </citation>
    <scope>NUCLEOTIDE SEQUENCE [LARGE SCALE GENOMIC DNA]</scope>
    <source>
        <strain evidence="8">CBS 106.47</strain>
    </source>
</reference>
<evidence type="ECO:0000313" key="8">
    <source>
        <dbReference type="Proteomes" id="UP000184063"/>
    </source>
</evidence>
<dbReference type="EMBL" id="KV878265">
    <property type="protein sequence ID" value="OJZ79942.1"/>
    <property type="molecule type" value="Genomic_DNA"/>
</dbReference>
<protein>
    <submittedName>
        <fullName evidence="7">Uncharacterized protein</fullName>
    </submittedName>
</protein>
<evidence type="ECO:0000256" key="1">
    <source>
        <dbReference type="ARBA" id="ARBA00004141"/>
    </source>
</evidence>
<organism evidence="7 8">
    <name type="scientific">Aspergillus luchuensis (strain CBS 106.47)</name>
    <dbReference type="NCBI Taxonomy" id="1137211"/>
    <lineage>
        <taxon>Eukaryota</taxon>
        <taxon>Fungi</taxon>
        <taxon>Dikarya</taxon>
        <taxon>Ascomycota</taxon>
        <taxon>Pezizomycotina</taxon>
        <taxon>Eurotiomycetes</taxon>
        <taxon>Eurotiomycetidae</taxon>
        <taxon>Eurotiales</taxon>
        <taxon>Aspergillaceae</taxon>
        <taxon>Aspergillus</taxon>
        <taxon>Aspergillus subgen. Circumdati</taxon>
    </lineage>
</organism>
<dbReference type="Proteomes" id="UP000184063">
    <property type="component" value="Unassembled WGS sequence"/>
</dbReference>
<keyword evidence="3 6" id="KW-0812">Transmembrane</keyword>
<name>A0A1M3SZM3_ASPLC</name>